<evidence type="ECO:0000256" key="14">
    <source>
        <dbReference type="PROSITE-ProRule" id="PRU00169"/>
    </source>
</evidence>
<keyword evidence="20" id="KW-1185">Reference proteome</keyword>
<evidence type="ECO:0000256" key="3">
    <source>
        <dbReference type="ARBA" id="ARBA00004496"/>
    </source>
</evidence>
<dbReference type="InterPro" id="IPR003661">
    <property type="entry name" value="HisK_dim/P_dom"/>
</dbReference>
<dbReference type="SUPFAM" id="SSF52172">
    <property type="entry name" value="CheY-like"/>
    <property type="match status" value="1"/>
</dbReference>
<dbReference type="PANTHER" id="PTHR43547">
    <property type="entry name" value="TWO-COMPONENT HISTIDINE KINASE"/>
    <property type="match status" value="1"/>
</dbReference>
<evidence type="ECO:0000256" key="13">
    <source>
        <dbReference type="ARBA" id="ARBA00030800"/>
    </source>
</evidence>
<dbReference type="Pfam" id="PF00072">
    <property type="entry name" value="Response_reg"/>
    <property type="match status" value="1"/>
</dbReference>
<dbReference type="Pfam" id="PF07730">
    <property type="entry name" value="HisKA_3"/>
    <property type="match status" value="1"/>
</dbReference>
<keyword evidence="7" id="KW-0963">Cytoplasm</keyword>
<evidence type="ECO:0000256" key="9">
    <source>
        <dbReference type="ARBA" id="ARBA00022723"/>
    </source>
</evidence>
<dbReference type="InterPro" id="IPR036890">
    <property type="entry name" value="HATPase_C_sf"/>
</dbReference>
<dbReference type="Gene3D" id="3.40.50.2300">
    <property type="match status" value="1"/>
</dbReference>
<feature type="domain" description="Histidine kinase" evidence="16">
    <location>
        <begin position="205"/>
        <end position="420"/>
    </location>
</feature>
<dbReference type="InterPro" id="IPR013656">
    <property type="entry name" value="PAS_4"/>
</dbReference>
<dbReference type="Gene3D" id="1.20.5.1930">
    <property type="match status" value="1"/>
</dbReference>
<keyword evidence="19" id="KW-0547">Nucleotide-binding</keyword>
<dbReference type="Pfam" id="PF02518">
    <property type="entry name" value="HATPase_c"/>
    <property type="match status" value="2"/>
</dbReference>
<dbReference type="InterPro" id="IPR000014">
    <property type="entry name" value="PAS"/>
</dbReference>
<dbReference type="PROSITE" id="PS50110">
    <property type="entry name" value="RESPONSE_REGULATORY"/>
    <property type="match status" value="1"/>
</dbReference>
<evidence type="ECO:0000256" key="1">
    <source>
        <dbReference type="ARBA" id="ARBA00000085"/>
    </source>
</evidence>
<evidence type="ECO:0000256" key="7">
    <source>
        <dbReference type="ARBA" id="ARBA00022490"/>
    </source>
</evidence>
<dbReference type="InterPro" id="IPR003594">
    <property type="entry name" value="HATPase_dom"/>
</dbReference>
<dbReference type="PROSITE" id="PS50109">
    <property type="entry name" value="HIS_KIN"/>
    <property type="match status" value="2"/>
</dbReference>
<name>A0ABY6MM49_9BURK</name>
<feature type="modified residue" description="4-aspartylphosphate" evidence="14">
    <location>
        <position position="512"/>
    </location>
</feature>
<evidence type="ECO:0000256" key="5">
    <source>
        <dbReference type="ARBA" id="ARBA00017322"/>
    </source>
</evidence>
<evidence type="ECO:0000259" key="18">
    <source>
        <dbReference type="PROSITE" id="PS50112"/>
    </source>
</evidence>
<dbReference type="InterPro" id="IPR005467">
    <property type="entry name" value="His_kinase_dom"/>
</dbReference>
<evidence type="ECO:0000256" key="12">
    <source>
        <dbReference type="ARBA" id="ARBA00024827"/>
    </source>
</evidence>
<keyword evidence="19" id="KW-0067">ATP-binding</keyword>
<dbReference type="PANTHER" id="PTHR43547:SF2">
    <property type="entry name" value="HYBRID SIGNAL TRANSDUCTION HISTIDINE KINASE C"/>
    <property type="match status" value="1"/>
</dbReference>
<evidence type="ECO:0000259" key="17">
    <source>
        <dbReference type="PROSITE" id="PS50110"/>
    </source>
</evidence>
<keyword evidence="9" id="KW-0479">Metal-binding</keyword>
<comment type="cofactor">
    <cofactor evidence="2">
        <name>[4Fe-4S] cluster</name>
        <dbReference type="ChEBI" id="CHEBI:49883"/>
    </cofactor>
</comment>
<dbReference type="Gene3D" id="1.10.287.130">
    <property type="match status" value="1"/>
</dbReference>
<dbReference type="SMART" id="SM00387">
    <property type="entry name" value="HATPase_c"/>
    <property type="match status" value="2"/>
</dbReference>
<evidence type="ECO:0000256" key="4">
    <source>
        <dbReference type="ARBA" id="ARBA00012438"/>
    </source>
</evidence>
<dbReference type="InterPro" id="IPR004358">
    <property type="entry name" value="Sig_transdc_His_kin-like_C"/>
</dbReference>
<dbReference type="Gene3D" id="3.30.565.10">
    <property type="entry name" value="Histidine kinase-like ATPase, C-terminal domain"/>
    <property type="match status" value="2"/>
</dbReference>
<keyword evidence="8 14" id="KW-0597">Phosphoprotein</keyword>
<keyword evidence="6" id="KW-0004">4Fe-4S</keyword>
<dbReference type="SUPFAM" id="SSF55785">
    <property type="entry name" value="PYP-like sensor domain (PAS domain)"/>
    <property type="match status" value="2"/>
</dbReference>
<dbReference type="RefSeq" id="WP_264891176.1">
    <property type="nucleotide sequence ID" value="NZ_CP110257.1"/>
</dbReference>
<dbReference type="GO" id="GO:0005524">
    <property type="term" value="F:ATP binding"/>
    <property type="evidence" value="ECO:0007669"/>
    <property type="project" value="UniProtKB-KW"/>
</dbReference>
<evidence type="ECO:0000256" key="2">
    <source>
        <dbReference type="ARBA" id="ARBA00001966"/>
    </source>
</evidence>
<evidence type="ECO:0000256" key="10">
    <source>
        <dbReference type="ARBA" id="ARBA00023004"/>
    </source>
</evidence>
<dbReference type="CDD" id="cd00082">
    <property type="entry name" value="HisKA"/>
    <property type="match status" value="1"/>
</dbReference>
<dbReference type="InterPro" id="IPR001789">
    <property type="entry name" value="Sig_transdc_resp-reg_receiver"/>
</dbReference>
<evidence type="ECO:0000256" key="6">
    <source>
        <dbReference type="ARBA" id="ARBA00022485"/>
    </source>
</evidence>
<feature type="domain" description="PAS" evidence="18">
    <location>
        <begin position="591"/>
        <end position="661"/>
    </location>
</feature>
<dbReference type="PRINTS" id="PR00344">
    <property type="entry name" value="BCTRLSENSOR"/>
</dbReference>
<keyword evidence="11" id="KW-0411">Iron-sulfur</keyword>
<dbReference type="SMART" id="SM00388">
    <property type="entry name" value="HisKA"/>
    <property type="match status" value="1"/>
</dbReference>
<dbReference type="Gene3D" id="3.30.450.20">
    <property type="entry name" value="PAS domain"/>
    <property type="match status" value="2"/>
</dbReference>
<feature type="coiled-coil region" evidence="15">
    <location>
        <begin position="139"/>
        <end position="198"/>
    </location>
</feature>
<dbReference type="CDD" id="cd16917">
    <property type="entry name" value="HATPase_UhpB-NarQ-NarX-like"/>
    <property type="match status" value="1"/>
</dbReference>
<feature type="coiled-coil region" evidence="15">
    <location>
        <begin position="695"/>
        <end position="746"/>
    </location>
</feature>
<dbReference type="Pfam" id="PF00512">
    <property type="entry name" value="HisKA"/>
    <property type="match status" value="1"/>
</dbReference>
<dbReference type="InterPro" id="IPR011712">
    <property type="entry name" value="Sig_transdc_His_kin_sub3_dim/P"/>
</dbReference>
<dbReference type="EMBL" id="CP110257">
    <property type="protein sequence ID" value="UZD53593.1"/>
    <property type="molecule type" value="Genomic_DNA"/>
</dbReference>
<dbReference type="SMART" id="SM00448">
    <property type="entry name" value="REC"/>
    <property type="match status" value="1"/>
</dbReference>
<comment type="catalytic activity">
    <reaction evidence="1">
        <text>ATP + protein L-histidine = ADP + protein N-phospho-L-histidine.</text>
        <dbReference type="EC" id="2.7.13.3"/>
    </reaction>
</comment>
<evidence type="ECO:0000256" key="8">
    <source>
        <dbReference type="ARBA" id="ARBA00022553"/>
    </source>
</evidence>
<dbReference type="SMART" id="SM00091">
    <property type="entry name" value="PAS"/>
    <property type="match status" value="2"/>
</dbReference>
<keyword evidence="15" id="KW-0175">Coiled coil</keyword>
<accession>A0ABY6MM49</accession>
<gene>
    <name evidence="19" type="ORF">OMP39_07695</name>
</gene>
<evidence type="ECO:0000313" key="19">
    <source>
        <dbReference type="EMBL" id="UZD53593.1"/>
    </source>
</evidence>
<dbReference type="SUPFAM" id="SSF47384">
    <property type="entry name" value="Homodimeric domain of signal transducing histidine kinase"/>
    <property type="match status" value="1"/>
</dbReference>
<keyword evidence="10" id="KW-0408">Iron</keyword>
<sequence length="946" mass="104253">MQSPDFRRLFECSPGLYLALLPDAPRYTIVAVSHAYAQATMTRPDEIVGRGLFEVFPDNPGDPEATGVRHLRASLERVRATGAADAMAVQKYDVRRPEAQGGGFEERWWSPLNSPVFGPDGHLAYIVHRVEDVTEFVRLQQQGVEREKLTDELRQHAEAMEAGVFLRARQLQQVNERLREANAEVSRLLEKTRELDRLKSRFFANVSHELRTPLTLILGPVRRLLASQPPPAWQAELERVEPNAQLLLHHVNDLLDVARLEERALRPAYAQVDLAGLTRLVAAHFDSPAQEQDLRWHVLLPSALPALVDPSKLQRVLINLLSNAFKFAPRGGTVRLALRQESDHAVFEVADNGPGIPPAWREAVFERYGRLHEGAHARSGSTGLGLAIAREFVLLMGGSIRVDEAPEGGALFVVQLPLCAPAGMPVAEAAPEQAGLAEDAQTIVRALRAEVAREATPPLGEGPLVLVVEDNADMSAFIREALRAEYRVAAAYDGKQGLQQALALKPDLVLTDMMMPFMSGEQLVQALRSRREFDLTPIVVLTAMADAEARLRLLREGAQDYLIKPFAVEELRARVGALVRHKQAAEALRHSEESWRTLFSHAAEGIFIADREGRYTEVNDAGCALLGRPREAIVGRTMADMLPPEEAGRLPAARAEVLAGGIDDREWTMQRGDGSRVSVEVSSRMLPDGRWIAFARDVSERRRRLEAAEEMAEELERRVAKRTEQLRALAAELEAAESRERRKIARDLHDDLGQTLAAARIRLAELCHDAPAGVRAKAREIAALVDQADRFTRSLAAQLAPPVLYELGLLPALEWLAEEMGRQFNLLVIVIDDAQPKPLSQEARSIVYRAVRELLINVAKHAQVNKASLTLRREDAMLLARVADAGVGFAPAAPGEAPAQGLGLRSVKERLAFIGGALELRSLPGRGVEAVLRVPLALHKQGGTNS</sequence>
<dbReference type="PROSITE" id="PS50112">
    <property type="entry name" value="PAS"/>
    <property type="match status" value="1"/>
</dbReference>
<dbReference type="CDD" id="cd00130">
    <property type="entry name" value="PAS"/>
    <property type="match status" value="1"/>
</dbReference>
<evidence type="ECO:0000259" key="16">
    <source>
        <dbReference type="PROSITE" id="PS50109"/>
    </source>
</evidence>
<organism evidence="19 20">
    <name type="scientific">Caldimonas aquatica</name>
    <dbReference type="NCBI Taxonomy" id="376175"/>
    <lineage>
        <taxon>Bacteria</taxon>
        <taxon>Pseudomonadati</taxon>
        <taxon>Pseudomonadota</taxon>
        <taxon>Betaproteobacteria</taxon>
        <taxon>Burkholderiales</taxon>
        <taxon>Sphaerotilaceae</taxon>
        <taxon>Caldimonas</taxon>
    </lineage>
</organism>
<evidence type="ECO:0000313" key="20">
    <source>
        <dbReference type="Proteomes" id="UP001163266"/>
    </source>
</evidence>
<dbReference type="InterPro" id="IPR011006">
    <property type="entry name" value="CheY-like_superfamily"/>
</dbReference>
<feature type="domain" description="Response regulatory" evidence="17">
    <location>
        <begin position="464"/>
        <end position="579"/>
    </location>
</feature>
<evidence type="ECO:0000256" key="15">
    <source>
        <dbReference type="SAM" id="Coils"/>
    </source>
</evidence>
<comment type="subcellular location">
    <subcellularLocation>
        <location evidence="3">Cytoplasm</location>
    </subcellularLocation>
</comment>
<dbReference type="Pfam" id="PF08448">
    <property type="entry name" value="PAS_4"/>
    <property type="match status" value="1"/>
</dbReference>
<evidence type="ECO:0000256" key="11">
    <source>
        <dbReference type="ARBA" id="ARBA00023014"/>
    </source>
</evidence>
<dbReference type="EC" id="2.7.13.3" evidence="4"/>
<feature type="domain" description="Histidine kinase" evidence="16">
    <location>
        <begin position="847"/>
        <end position="938"/>
    </location>
</feature>
<dbReference type="SUPFAM" id="SSF55874">
    <property type="entry name" value="ATPase domain of HSP90 chaperone/DNA topoisomerase II/histidine kinase"/>
    <property type="match status" value="2"/>
</dbReference>
<dbReference type="NCBIfam" id="TIGR00229">
    <property type="entry name" value="sensory_box"/>
    <property type="match status" value="1"/>
</dbReference>
<dbReference type="InterPro" id="IPR035965">
    <property type="entry name" value="PAS-like_dom_sf"/>
</dbReference>
<dbReference type="Pfam" id="PF13426">
    <property type="entry name" value="PAS_9"/>
    <property type="match status" value="1"/>
</dbReference>
<protein>
    <recommendedName>
        <fullName evidence="5">Oxygen sensor histidine kinase NreB</fullName>
        <ecNumber evidence="4">2.7.13.3</ecNumber>
    </recommendedName>
    <alternativeName>
        <fullName evidence="13">Nitrogen regulation protein B</fullName>
    </alternativeName>
</protein>
<proteinExistence type="predicted"/>
<dbReference type="InterPro" id="IPR036097">
    <property type="entry name" value="HisK_dim/P_sf"/>
</dbReference>
<reference evidence="19" key="1">
    <citation type="submission" date="2022-10" db="EMBL/GenBank/DDBJ databases">
        <title>Complete genome sequence of Schlegelella aquatica LMG 23380.</title>
        <authorList>
            <person name="Musilova J."/>
            <person name="Kourilova X."/>
            <person name="Bezdicek M."/>
            <person name="Hermankova K."/>
            <person name="Obruca S."/>
            <person name="Sedlar K."/>
        </authorList>
    </citation>
    <scope>NUCLEOTIDE SEQUENCE</scope>
    <source>
        <strain evidence="19">LMG 23380</strain>
    </source>
</reference>
<dbReference type="CDD" id="cd00075">
    <property type="entry name" value="HATPase"/>
    <property type="match status" value="1"/>
</dbReference>
<dbReference type="Proteomes" id="UP001163266">
    <property type="component" value="Chromosome"/>
</dbReference>
<comment type="function">
    <text evidence="12">Member of the two-component regulatory system NreB/NreC involved in the control of dissimilatory nitrate/nitrite reduction in response to oxygen. NreB functions as a direct oxygen sensor histidine kinase which is autophosphorylated, in the absence of oxygen, probably at the conserved histidine residue, and transfers its phosphate group probably to a conserved aspartate residue of NreC. NreB/NreC activates the expression of the nitrate (narGHJI) and nitrite (nir) reductase operons, as well as the putative nitrate transporter gene narT.</text>
</comment>